<dbReference type="Pfam" id="PF20014">
    <property type="entry name" value="GAP1-M"/>
    <property type="match status" value="1"/>
</dbReference>
<gene>
    <name evidence="3" type="ORF">ACFPFM_09865</name>
</gene>
<dbReference type="Pfam" id="PF20013">
    <property type="entry name" value="GAP1-N2"/>
    <property type="match status" value="1"/>
</dbReference>
<keyword evidence="4" id="KW-1185">Reference proteome</keyword>
<reference evidence="4" key="1">
    <citation type="journal article" date="2019" name="Int. J. Syst. Evol. Microbiol.">
        <title>The Global Catalogue of Microorganisms (GCM) 10K type strain sequencing project: providing services to taxonomists for standard genome sequencing and annotation.</title>
        <authorList>
            <consortium name="The Broad Institute Genomics Platform"/>
            <consortium name="The Broad Institute Genome Sequencing Center for Infectious Disease"/>
            <person name="Wu L."/>
            <person name="Ma J."/>
        </authorList>
    </citation>
    <scope>NUCLEOTIDE SEQUENCE [LARGE SCALE GENOMIC DNA]</scope>
    <source>
        <strain evidence="4">KCTC 12848</strain>
    </source>
</reference>
<evidence type="ECO:0000313" key="4">
    <source>
        <dbReference type="Proteomes" id="UP001595833"/>
    </source>
</evidence>
<sequence length="767" mass="82251">MAVRQLHYTSCEDGLEGVRGFQVSAMTPGTPRQLVELAIRSGAYEPGPALVGRWGSADPGGFPVSFGFVPVGRAGVVFRSRYAGADFTGRMGNYFAHSLLFDDVERELEGLLPIDLWRSRGWADGRAAGVELPELASLVPGDDAGPENTLRFAAGRAAGLERVLGATQRALVAGRGRLVLVVPDDRTAALWVAATCRSLPHPLGLAVSFTTYTARPEESAALVNCTTPDVRLPAYGDFTAIDLTSEPPPDPHGTRYASAVAQLWERHETPAALRLAGEARPALAAADLEVFAVLLELAFDLPVRDPAGQELLLAAARMAVERVTGRLSAAAWGRLSDQVRDGGGPVDVAGWSEVLRAARDRREAVPAELFGAYFIAALSGGVPPGGATPGGGGAPVGERPWLPELSAADLEDVAENVVVPALAAPSPHPALTRLAGHRALVDALIRVLERRLVNPREIARLATTTPPEVARLLAGRGTDRIRLLADLVLARNGVLDPVRVMLDGTRAQHVDWRLFGPVLWPGDPSAEDAVRLVRQVRPRVLADSGLAARIVARALDRVSADESTPADGRLVDELLRSPLAALLERHDHTSLDAARKISDLRRSAPGRGGERVLLSALAAAGSLPEALGGRLVAAAASFVLRADPALHRDLLSRALDEHSRVFLPAYREAVRADLADAPPHRIAAVIVAWRGLERPHTHDLLVEETLPDALRKRRGRFLDQVGGALQAIANGIDVKPPKGGWGRWWQRWRTMHERRGLLSLFRRRGEV</sequence>
<dbReference type="EMBL" id="JBHSJB010000007">
    <property type="protein sequence ID" value="MFC5054062.1"/>
    <property type="molecule type" value="Genomic_DNA"/>
</dbReference>
<protein>
    <submittedName>
        <fullName evidence="3">Uncharacterized protein</fullName>
    </submittedName>
</protein>
<dbReference type="Proteomes" id="UP001595833">
    <property type="component" value="Unassembled WGS sequence"/>
</dbReference>
<name>A0ABV9XXW8_9PSEU</name>
<dbReference type="InterPro" id="IPR045402">
    <property type="entry name" value="GAP1-N2"/>
</dbReference>
<organism evidence="3 4">
    <name type="scientific">Saccharothrix xinjiangensis</name>
    <dbReference type="NCBI Taxonomy" id="204798"/>
    <lineage>
        <taxon>Bacteria</taxon>
        <taxon>Bacillati</taxon>
        <taxon>Actinomycetota</taxon>
        <taxon>Actinomycetes</taxon>
        <taxon>Pseudonocardiales</taxon>
        <taxon>Pseudonocardiaceae</taxon>
        <taxon>Saccharothrix</taxon>
    </lineage>
</organism>
<evidence type="ECO:0000313" key="3">
    <source>
        <dbReference type="EMBL" id="MFC5054062.1"/>
    </source>
</evidence>
<evidence type="ECO:0000259" key="2">
    <source>
        <dbReference type="Pfam" id="PF20014"/>
    </source>
</evidence>
<feature type="domain" description="GTPase-associated protein 1 N-terminal" evidence="1">
    <location>
        <begin position="3"/>
        <end position="137"/>
    </location>
</feature>
<dbReference type="RefSeq" id="WP_344042880.1">
    <property type="nucleotide sequence ID" value="NZ_BAAAKE010000038.1"/>
</dbReference>
<feature type="domain" description="GTPase-associated protein 1 middle" evidence="2">
    <location>
        <begin position="150"/>
        <end position="231"/>
    </location>
</feature>
<accession>A0ABV9XXW8</accession>
<comment type="caution">
    <text evidence="3">The sequence shown here is derived from an EMBL/GenBank/DDBJ whole genome shotgun (WGS) entry which is preliminary data.</text>
</comment>
<proteinExistence type="predicted"/>
<dbReference type="InterPro" id="IPR045401">
    <property type="entry name" value="GAP1-M"/>
</dbReference>
<evidence type="ECO:0000259" key="1">
    <source>
        <dbReference type="Pfam" id="PF20013"/>
    </source>
</evidence>